<evidence type="ECO:0000256" key="6">
    <source>
        <dbReference type="ARBA" id="ARBA00022989"/>
    </source>
</evidence>
<feature type="transmembrane region" description="Helical" evidence="8">
    <location>
        <begin position="12"/>
        <end position="41"/>
    </location>
</feature>
<name>A0AA41DAI2_9BACT</name>
<accession>A0AA41DAI2</accession>
<dbReference type="InterPro" id="IPR007227">
    <property type="entry name" value="Cell_shape_determining_MreD"/>
</dbReference>
<keyword evidence="7 8" id="KW-0472">Membrane</keyword>
<keyword evidence="6 8" id="KW-1133">Transmembrane helix</keyword>
<gene>
    <name evidence="9" type="primary">mreD</name>
    <name evidence="9" type="ORF">H6D15_12040</name>
</gene>
<keyword evidence="3" id="KW-1003">Cell membrane</keyword>
<evidence type="ECO:0000256" key="4">
    <source>
        <dbReference type="ARBA" id="ARBA00022692"/>
    </source>
</evidence>
<proteinExistence type="inferred from homology"/>
<dbReference type="RefSeq" id="WP_021848742.1">
    <property type="nucleotide sequence ID" value="NZ_JAAZTS010000007.1"/>
</dbReference>
<keyword evidence="4 8" id="KW-0812">Transmembrane</keyword>
<organism evidence="9 10">
    <name type="scientific">Caecibacteroides pullorum</name>
    <dbReference type="NCBI Taxonomy" id="2725562"/>
    <lineage>
        <taxon>Bacteria</taxon>
        <taxon>Pseudomonadati</taxon>
        <taxon>Bacteroidota</taxon>
        <taxon>Bacteroidia</taxon>
        <taxon>Bacteroidales</taxon>
        <taxon>Bacteroidaceae</taxon>
        <taxon>Caecibacteroides</taxon>
    </lineage>
</organism>
<evidence type="ECO:0000313" key="9">
    <source>
        <dbReference type="EMBL" id="MBM6858319.1"/>
    </source>
</evidence>
<keyword evidence="10" id="KW-1185">Reference proteome</keyword>
<evidence type="ECO:0000313" key="10">
    <source>
        <dbReference type="Proteomes" id="UP000698924"/>
    </source>
</evidence>
<evidence type="ECO:0000256" key="5">
    <source>
        <dbReference type="ARBA" id="ARBA00022960"/>
    </source>
</evidence>
<dbReference type="GO" id="GO:0005886">
    <property type="term" value="C:plasma membrane"/>
    <property type="evidence" value="ECO:0007669"/>
    <property type="project" value="UniProtKB-SubCell"/>
</dbReference>
<dbReference type="GO" id="GO:0008360">
    <property type="term" value="P:regulation of cell shape"/>
    <property type="evidence" value="ECO:0007669"/>
    <property type="project" value="UniProtKB-KW"/>
</dbReference>
<dbReference type="AlphaFoldDB" id="A0AA41DAI2"/>
<protein>
    <submittedName>
        <fullName evidence="9">Rod shape-determining protein MreD</fullName>
    </submittedName>
</protein>
<dbReference type="Proteomes" id="UP000698924">
    <property type="component" value="Unassembled WGS sequence"/>
</dbReference>
<keyword evidence="5" id="KW-0133">Cell shape</keyword>
<comment type="similarity">
    <text evidence="2">Belongs to the MreD family.</text>
</comment>
<feature type="transmembrane region" description="Helical" evidence="8">
    <location>
        <begin position="113"/>
        <end position="131"/>
    </location>
</feature>
<reference evidence="9 10" key="1">
    <citation type="journal article" date="2021" name="Sci. Rep.">
        <title>The distribution of antibiotic resistance genes in chicken gut microbiota commensals.</title>
        <authorList>
            <person name="Juricova H."/>
            <person name="Matiasovicova J."/>
            <person name="Kubasova T."/>
            <person name="Cejkova D."/>
            <person name="Rychlik I."/>
        </authorList>
    </citation>
    <scope>NUCLEOTIDE SEQUENCE [LARGE SCALE GENOMIC DNA]</scope>
    <source>
        <strain evidence="9 10">An421</strain>
    </source>
</reference>
<comment type="subcellular location">
    <subcellularLocation>
        <location evidence="1">Cell membrane</location>
        <topology evidence="1">Multi-pass membrane protein</topology>
    </subcellularLocation>
</comment>
<evidence type="ECO:0000256" key="8">
    <source>
        <dbReference type="SAM" id="Phobius"/>
    </source>
</evidence>
<dbReference type="NCBIfam" id="TIGR03426">
    <property type="entry name" value="shape_MreD"/>
    <property type="match status" value="1"/>
</dbReference>
<evidence type="ECO:0000256" key="2">
    <source>
        <dbReference type="ARBA" id="ARBA00007776"/>
    </source>
</evidence>
<comment type="caution">
    <text evidence="9">The sequence shown here is derived from an EMBL/GenBank/DDBJ whole genome shotgun (WGS) entry which is preliminary data.</text>
</comment>
<sequence>MTITYLHKAGWLVALVLLQALILNNLHIGGYATPFLYIYLLLKFEADVPTNRLMLWAFVLGLMVDIFSDTPGLNAASTVLLAFVRPTLLRLFVPRDLQETLVPAIHTMGINVFLKYATTAVLLHHAVLLSLESFSFAHLPELLLRIISSTLFTMLCVLALEMLFQKGKR</sequence>
<evidence type="ECO:0000256" key="3">
    <source>
        <dbReference type="ARBA" id="ARBA00022475"/>
    </source>
</evidence>
<evidence type="ECO:0000256" key="1">
    <source>
        <dbReference type="ARBA" id="ARBA00004651"/>
    </source>
</evidence>
<dbReference type="EMBL" id="JACJMO010000022">
    <property type="protein sequence ID" value="MBM6858319.1"/>
    <property type="molecule type" value="Genomic_DNA"/>
</dbReference>
<feature type="transmembrane region" description="Helical" evidence="8">
    <location>
        <begin position="143"/>
        <end position="164"/>
    </location>
</feature>
<evidence type="ECO:0000256" key="7">
    <source>
        <dbReference type="ARBA" id="ARBA00023136"/>
    </source>
</evidence>